<dbReference type="AlphaFoldDB" id="A0A1B9C088"/>
<dbReference type="EMBL" id="MASQ01000068">
    <property type="protein sequence ID" value="OCB03379.1"/>
    <property type="molecule type" value="Genomic_DNA"/>
</dbReference>
<evidence type="ECO:0000313" key="1">
    <source>
        <dbReference type="EMBL" id="OCB03379.1"/>
    </source>
</evidence>
<gene>
    <name evidence="1" type="ORF">BBC27_00690</name>
</gene>
<protein>
    <recommendedName>
        <fullName evidence="3">PAS domain-containing protein</fullName>
    </recommendedName>
</protein>
<dbReference type="CDD" id="cd00130">
    <property type="entry name" value="PAS"/>
    <property type="match status" value="1"/>
</dbReference>
<comment type="caution">
    <text evidence="1">The sequence shown here is derived from an EMBL/GenBank/DDBJ whole genome shotgun (WGS) entry which is preliminary data.</text>
</comment>
<evidence type="ECO:0000313" key="2">
    <source>
        <dbReference type="Proteomes" id="UP000093129"/>
    </source>
</evidence>
<reference evidence="1 2" key="1">
    <citation type="submission" date="2016-07" db="EMBL/GenBank/DDBJ databases">
        <title>Draft genome of a psychrotolerant acidophile Acidithiobacillus ferrivorans strain YL15.</title>
        <authorList>
            <person name="Peng T."/>
            <person name="Ma L."/>
            <person name="Nan M."/>
            <person name="An N."/>
            <person name="Wang M."/>
            <person name="Qiu G."/>
            <person name="Zeng W."/>
        </authorList>
    </citation>
    <scope>NUCLEOTIDE SEQUENCE [LARGE SCALE GENOMIC DNA]</scope>
    <source>
        <strain evidence="1 2">YL15</strain>
    </source>
</reference>
<dbReference type="InterPro" id="IPR035965">
    <property type="entry name" value="PAS-like_dom_sf"/>
</dbReference>
<name>A0A1B9C088_9PROT</name>
<accession>A0A1B9C088</accession>
<sequence>MISRDEKSAPSELYDLLMDGGWMDVLQQHPTPQVITKNRKIIFINSAAVNLFDGINIESFMGKDIIELIHPLDQERIFLRINALTKQNSQNAPTKIRINTVANKIKYIISSSALVQIREESIVIATGVDVTKLHKMEKSLKESEDSFKRLFENMHDVFYRTICPARKRCLCP</sequence>
<evidence type="ECO:0008006" key="3">
    <source>
        <dbReference type="Google" id="ProtNLM"/>
    </source>
</evidence>
<proteinExistence type="predicted"/>
<organism evidence="1 2">
    <name type="scientific">Acidithiobacillus ferrivorans</name>
    <dbReference type="NCBI Taxonomy" id="160808"/>
    <lineage>
        <taxon>Bacteria</taxon>
        <taxon>Pseudomonadati</taxon>
        <taxon>Pseudomonadota</taxon>
        <taxon>Acidithiobacillia</taxon>
        <taxon>Acidithiobacillales</taxon>
        <taxon>Acidithiobacillaceae</taxon>
        <taxon>Acidithiobacillus</taxon>
    </lineage>
</organism>
<dbReference type="Proteomes" id="UP000093129">
    <property type="component" value="Unassembled WGS sequence"/>
</dbReference>
<dbReference type="InterPro" id="IPR000014">
    <property type="entry name" value="PAS"/>
</dbReference>
<dbReference type="SUPFAM" id="SSF55785">
    <property type="entry name" value="PYP-like sensor domain (PAS domain)"/>
    <property type="match status" value="1"/>
</dbReference>
<dbReference type="Gene3D" id="3.30.450.20">
    <property type="entry name" value="PAS domain"/>
    <property type="match status" value="1"/>
</dbReference>